<protein>
    <recommendedName>
        <fullName evidence="4">DUF4652 domain-containing protein</fullName>
    </recommendedName>
</protein>
<feature type="compositionally biased region" description="Polar residues" evidence="1">
    <location>
        <begin position="41"/>
        <end position="52"/>
    </location>
</feature>
<accession>A0ABN1GCF6</accession>
<comment type="caution">
    <text evidence="2">The sequence shown here is derived from an EMBL/GenBank/DDBJ whole genome shotgun (WGS) entry which is preliminary data.</text>
</comment>
<gene>
    <name evidence="2" type="ORF">GCM10009001_27300</name>
</gene>
<feature type="region of interest" description="Disordered" evidence="1">
    <location>
        <begin position="41"/>
        <end position="60"/>
    </location>
</feature>
<proteinExistence type="predicted"/>
<evidence type="ECO:0000313" key="3">
    <source>
        <dbReference type="Proteomes" id="UP001500866"/>
    </source>
</evidence>
<reference evidence="2 3" key="1">
    <citation type="journal article" date="2019" name="Int. J. Syst. Evol. Microbiol.">
        <title>The Global Catalogue of Microorganisms (GCM) 10K type strain sequencing project: providing services to taxonomists for standard genome sequencing and annotation.</title>
        <authorList>
            <consortium name="The Broad Institute Genomics Platform"/>
            <consortium name="The Broad Institute Genome Sequencing Center for Infectious Disease"/>
            <person name="Wu L."/>
            <person name="Ma J."/>
        </authorList>
    </citation>
    <scope>NUCLEOTIDE SEQUENCE [LARGE SCALE GENOMIC DNA]</scope>
    <source>
        <strain evidence="2 3">JCM 15395</strain>
    </source>
</reference>
<evidence type="ECO:0008006" key="4">
    <source>
        <dbReference type="Google" id="ProtNLM"/>
    </source>
</evidence>
<dbReference type="RefSeq" id="WP_343814189.1">
    <property type="nucleotide sequence ID" value="NZ_BAAADS010000018.1"/>
</dbReference>
<dbReference type="EMBL" id="BAAADS010000018">
    <property type="protein sequence ID" value="GAA0608495.1"/>
    <property type="molecule type" value="Genomic_DNA"/>
</dbReference>
<sequence>MKKVLPAVFISLLALALVGIKYYPHVAQKFTADESNDSISLSKSDQSAANANQKHKDPSLSETYPFGSIDAEKFAKKHPKKFSIVKKMHYAWDNLKNVQGDFEWGYTGGETFHVSFYLDLIEGKNRATLKRKSGDKIIEITNLLFKDGIAIRQRPRKNNYTKQNTNNDQGDYYHYLRWSNTIVTSSQWSAFIYDNYPDWSYHVAEENGMQVYKIKGTISKSTSEAAAGPFEMTVAKNTGVLLDLKTFGNDNQVDLFVRTKNLKINEGIKNEKEVFQLDVSDDKKVSNKTFNLSSVGAEAEKK</sequence>
<evidence type="ECO:0000256" key="1">
    <source>
        <dbReference type="SAM" id="MobiDB-lite"/>
    </source>
</evidence>
<keyword evidence="3" id="KW-1185">Reference proteome</keyword>
<name>A0ABN1GCF6_9BACI</name>
<evidence type="ECO:0000313" key="2">
    <source>
        <dbReference type="EMBL" id="GAA0608495.1"/>
    </source>
</evidence>
<organism evidence="2 3">
    <name type="scientific">Virgibacillus siamensis</name>
    <dbReference type="NCBI Taxonomy" id="480071"/>
    <lineage>
        <taxon>Bacteria</taxon>
        <taxon>Bacillati</taxon>
        <taxon>Bacillota</taxon>
        <taxon>Bacilli</taxon>
        <taxon>Bacillales</taxon>
        <taxon>Bacillaceae</taxon>
        <taxon>Virgibacillus</taxon>
    </lineage>
</organism>
<dbReference type="Proteomes" id="UP001500866">
    <property type="component" value="Unassembled WGS sequence"/>
</dbReference>